<dbReference type="Pfam" id="PF13589">
    <property type="entry name" value="HATPase_c_3"/>
    <property type="match status" value="1"/>
</dbReference>
<organism evidence="1 2">
    <name type="scientific">Pontixanthobacter aquaemixtae</name>
    <dbReference type="NCBI Taxonomy" id="1958940"/>
    <lineage>
        <taxon>Bacteria</taxon>
        <taxon>Pseudomonadati</taxon>
        <taxon>Pseudomonadota</taxon>
        <taxon>Alphaproteobacteria</taxon>
        <taxon>Sphingomonadales</taxon>
        <taxon>Erythrobacteraceae</taxon>
        <taxon>Pontixanthobacter</taxon>
    </lineage>
</organism>
<reference evidence="1 2" key="1">
    <citation type="submission" date="2019-12" db="EMBL/GenBank/DDBJ databases">
        <title>Genomic-based taxomic classification of the family Erythrobacteraceae.</title>
        <authorList>
            <person name="Xu L."/>
        </authorList>
    </citation>
    <scope>NUCLEOTIDE SEQUENCE [LARGE SCALE GENOMIC DNA]</scope>
    <source>
        <strain evidence="1 2">KCTC 52763</strain>
    </source>
</reference>
<dbReference type="InterPro" id="IPR036890">
    <property type="entry name" value="HATPase_C_sf"/>
</dbReference>
<name>A0A844ZRK1_9SPHN</name>
<protein>
    <submittedName>
        <fullName evidence="1">ATP-binding protein</fullName>
    </submittedName>
</protein>
<dbReference type="GO" id="GO:0005524">
    <property type="term" value="F:ATP binding"/>
    <property type="evidence" value="ECO:0007669"/>
    <property type="project" value="UniProtKB-KW"/>
</dbReference>
<dbReference type="Proteomes" id="UP000442714">
    <property type="component" value="Unassembled WGS sequence"/>
</dbReference>
<proteinExistence type="predicted"/>
<keyword evidence="1" id="KW-0067">ATP-binding</keyword>
<dbReference type="OrthoDB" id="9813438at2"/>
<evidence type="ECO:0000313" key="1">
    <source>
        <dbReference type="EMBL" id="MXO90473.1"/>
    </source>
</evidence>
<dbReference type="EMBL" id="WTYX01000001">
    <property type="protein sequence ID" value="MXO90473.1"/>
    <property type="molecule type" value="Genomic_DNA"/>
</dbReference>
<gene>
    <name evidence="1" type="ORF">GRI41_06540</name>
</gene>
<dbReference type="RefSeq" id="WP_160603927.1">
    <property type="nucleotide sequence ID" value="NZ_WTYX01000001.1"/>
</dbReference>
<accession>A0A844ZRK1</accession>
<comment type="caution">
    <text evidence="1">The sequence shown here is derived from an EMBL/GenBank/DDBJ whole genome shotgun (WGS) entry which is preliminary data.</text>
</comment>
<sequence length="465" mass="51768">MDEDEANENSIYGGPTKRFFVSMLTRDIDLDDAILDLIDNSVDGAIRQTHAKPFSPSPFSGFEANLTLTENSFELTDNCGGIPDEFLADAFSLGRPSIDKDGDIPTIGMYGIGMKRAVFKIAKCAEITSINPEVSASVNYSREWLSPDNMSWDLDLEPVDPMGRENGVTIESDDLREEVAEMFANDDFCNQLIDKIATHYGYIMQRGFVIKLNGAEIEPVTLPLLSAGHGSQPAIRPFDFVSKFGDVHINVSIGFFRSLVRETEIDEESEAPSTAENAGISVVCNDRVVLIHDRTIKTGWGDGGVPRFHPQFRAIAGLVVLQSNKADQLPISTTKRDLDVGSDLFLQVRQACIEGLKIFTDFTNKWKGMEKETDEFFKNAEKQDVRTKIRLAADHGTAVRGNPEAKRYRPTLPMPVSKSPRRRISFVRDLDQIEVVSEHLFGERGEKPAMVGAECFDRAFKEAKK</sequence>
<dbReference type="AlphaFoldDB" id="A0A844ZRK1"/>
<keyword evidence="2" id="KW-1185">Reference proteome</keyword>
<keyword evidence="1" id="KW-0547">Nucleotide-binding</keyword>
<dbReference type="SUPFAM" id="SSF55874">
    <property type="entry name" value="ATPase domain of HSP90 chaperone/DNA topoisomerase II/histidine kinase"/>
    <property type="match status" value="1"/>
</dbReference>
<evidence type="ECO:0000313" key="2">
    <source>
        <dbReference type="Proteomes" id="UP000442714"/>
    </source>
</evidence>